<keyword evidence="4" id="KW-0539">Nucleus</keyword>
<dbReference type="GO" id="GO:0006606">
    <property type="term" value="P:protein import into nucleus"/>
    <property type="evidence" value="ECO:0007669"/>
    <property type="project" value="TreeGrafter"/>
</dbReference>
<accession>A0A286UN67</accession>
<dbReference type="EMBL" id="NBII01000003">
    <property type="protein sequence ID" value="PAV21010.1"/>
    <property type="molecule type" value="Genomic_DNA"/>
</dbReference>
<evidence type="ECO:0000256" key="3">
    <source>
        <dbReference type="ARBA" id="ARBA00022448"/>
    </source>
</evidence>
<proteinExistence type="inferred from homology"/>
<dbReference type="GO" id="GO:0031267">
    <property type="term" value="F:small GTPase binding"/>
    <property type="evidence" value="ECO:0007669"/>
    <property type="project" value="InterPro"/>
</dbReference>
<dbReference type="Gene3D" id="1.25.10.10">
    <property type="entry name" value="Leucine-rich Repeat Variant"/>
    <property type="match status" value="1"/>
</dbReference>
<dbReference type="FunCoup" id="A0A286UN67">
    <property type="interactions" value="556"/>
</dbReference>
<dbReference type="PANTHER" id="PTHR10997:SF7">
    <property type="entry name" value="IMPORTIN-11"/>
    <property type="match status" value="1"/>
</dbReference>
<dbReference type="GO" id="GO:0005635">
    <property type="term" value="C:nuclear envelope"/>
    <property type="evidence" value="ECO:0007669"/>
    <property type="project" value="TreeGrafter"/>
</dbReference>
<reference evidence="6 7" key="1">
    <citation type="journal article" date="2017" name="Mol. Ecol.">
        <title>Comparative and population genomic landscape of Phellinus noxius: A hypervariable fungus causing root rot in trees.</title>
        <authorList>
            <person name="Chung C.L."/>
            <person name="Lee T.J."/>
            <person name="Akiba M."/>
            <person name="Lee H.H."/>
            <person name="Kuo T.H."/>
            <person name="Liu D."/>
            <person name="Ke H.M."/>
            <person name="Yokoi T."/>
            <person name="Roa M.B."/>
            <person name="Lu M.J."/>
            <person name="Chang Y.Y."/>
            <person name="Ann P.J."/>
            <person name="Tsai J.N."/>
            <person name="Chen C.Y."/>
            <person name="Tzean S.S."/>
            <person name="Ota Y."/>
            <person name="Hattori T."/>
            <person name="Sahashi N."/>
            <person name="Liou R.F."/>
            <person name="Kikuchi T."/>
            <person name="Tsai I.J."/>
        </authorList>
    </citation>
    <scope>NUCLEOTIDE SEQUENCE [LARGE SCALE GENOMIC DNA]</scope>
    <source>
        <strain evidence="6 7">FFPRI411160</strain>
    </source>
</reference>
<dbReference type="SUPFAM" id="SSF48371">
    <property type="entry name" value="ARM repeat"/>
    <property type="match status" value="1"/>
</dbReference>
<dbReference type="InterPro" id="IPR001494">
    <property type="entry name" value="Importin-beta_N"/>
</dbReference>
<organism evidence="6 7">
    <name type="scientific">Pyrrhoderma noxium</name>
    <dbReference type="NCBI Taxonomy" id="2282107"/>
    <lineage>
        <taxon>Eukaryota</taxon>
        <taxon>Fungi</taxon>
        <taxon>Dikarya</taxon>
        <taxon>Basidiomycota</taxon>
        <taxon>Agaricomycotina</taxon>
        <taxon>Agaricomycetes</taxon>
        <taxon>Hymenochaetales</taxon>
        <taxon>Hymenochaetaceae</taxon>
        <taxon>Pyrrhoderma</taxon>
    </lineage>
</organism>
<dbReference type="InParanoid" id="A0A286UN67"/>
<evidence type="ECO:0000313" key="7">
    <source>
        <dbReference type="Proteomes" id="UP000217199"/>
    </source>
</evidence>
<protein>
    <submittedName>
        <fullName evidence="6">ARM repeat-containing</fullName>
    </submittedName>
</protein>
<sequence length="1033" mass="116739">MSKPNIETVVPDEVYNVVVGAASQDPSLMSTSSARLKQMLETHGMYDCLSAIASQKTLPALVRQQAIIQFKNAALNHWRAKKLVNDEQKAAIRSRTLTLLDEPVDVIADFNKHIIAKIARIDYPTTWTNLMTDLMSSVDASFKVYMDSNGQNIEAGLVFRRSMDVLNAIIKEFASVKMPSGIKIMSQLIETLHQPLQSYYTILSTGLVSSIAPSSLGERTTADSLQFAHLVYKCLSRMATWAWNRVLLNTFKQMLPWIETFFGASKDQLKTFVTLRTNILLTLNITNGNQPSNDVVARSVDFLTRHVRQFGKLFRRMQQLNCLKFVALNGCGEMVLFYWSQVEQATDSPVEYLADSQYALYPVRFIVQAMAIFKESLGQWSLTKKGGNPNETFPREFVEKAVILLVNRFIPLNPKDIRDWSEDPEEWANTEDKENEHWEYQLRPCGERVLVQLANQYRDFVTPMLKTSFEQIISQPSSTLEQIVQKEALYCVMGRCAIRLKNVIPFEQWVSQNLVTEARSTDPNFPIIKRRIAWLLGKWVHTECAQPNDEVWSILVYLLSDRGPGSDPVVRFTAASALRECVDSLNFKADGFSPYLAQAVTQLIELSSEADTLEAKRRVTQTINVIIESTGNRVIPFVELISNPIPQLWQTASEEHDYLYKAALLETLTKLVEASVSKSEVILPLVLALLQESLSSMDSRLQLEEDSFALWRAILRNTTTLGATDGSNNLLHMFPFLVQALAENYDILGTIAKIIDSYLVLDANSIIQQFGSSLFMAYAKALQDSETNKGDVLESLQLLIQLVPAQAWAEHMHNSGLFNWFIKTLMDDKAPTAILTRIVTLFSRLAINNAALLTQLIAASAASMNTPELELWTGMLDQWWRRFDNMSEPRQRKLTTMGIACLVASGRPEVLDRLKGEVFNMWLDVFGEMKEAIAEFNGVQPRTDPSPLSSLVTFWRDTGDVLPDNILELEGTAEFERWKVIYSQDPVETQKLTAFVSQRLQEAVAICGPQFESLYLQGADEDVVRQLRTELGM</sequence>
<dbReference type="Proteomes" id="UP000217199">
    <property type="component" value="Unassembled WGS sequence"/>
</dbReference>
<dbReference type="InterPro" id="IPR016024">
    <property type="entry name" value="ARM-type_fold"/>
</dbReference>
<evidence type="ECO:0000256" key="2">
    <source>
        <dbReference type="ARBA" id="ARBA00007991"/>
    </source>
</evidence>
<evidence type="ECO:0000259" key="5">
    <source>
        <dbReference type="PROSITE" id="PS50166"/>
    </source>
</evidence>
<dbReference type="InterPro" id="IPR058669">
    <property type="entry name" value="TPR_IPO7/11-like"/>
</dbReference>
<dbReference type="OrthoDB" id="361693at2759"/>
<gene>
    <name evidence="6" type="ORF">PNOK_0363700</name>
</gene>
<evidence type="ECO:0000313" key="6">
    <source>
        <dbReference type="EMBL" id="PAV21010.1"/>
    </source>
</evidence>
<evidence type="ECO:0000256" key="1">
    <source>
        <dbReference type="ARBA" id="ARBA00004123"/>
    </source>
</evidence>
<comment type="similarity">
    <text evidence="2">Belongs to the importin beta family.</text>
</comment>
<dbReference type="Pfam" id="PF03810">
    <property type="entry name" value="IBN_N"/>
    <property type="match status" value="1"/>
</dbReference>
<dbReference type="AlphaFoldDB" id="A0A286UN67"/>
<dbReference type="PANTHER" id="PTHR10997">
    <property type="entry name" value="IMPORTIN-7, 8, 11"/>
    <property type="match status" value="1"/>
</dbReference>
<keyword evidence="7" id="KW-1185">Reference proteome</keyword>
<dbReference type="InterPro" id="IPR011989">
    <property type="entry name" value="ARM-like"/>
</dbReference>
<name>A0A286UN67_9AGAM</name>
<dbReference type="GO" id="GO:0005829">
    <property type="term" value="C:cytosol"/>
    <property type="evidence" value="ECO:0007669"/>
    <property type="project" value="TreeGrafter"/>
</dbReference>
<dbReference type="Pfam" id="PF25758">
    <property type="entry name" value="TPR_IPO11"/>
    <property type="match status" value="1"/>
</dbReference>
<evidence type="ECO:0000256" key="4">
    <source>
        <dbReference type="ARBA" id="ARBA00023242"/>
    </source>
</evidence>
<dbReference type="PROSITE" id="PS50166">
    <property type="entry name" value="IMPORTIN_B_NT"/>
    <property type="match status" value="1"/>
</dbReference>
<feature type="domain" description="Importin N-terminal" evidence="5">
    <location>
        <begin position="32"/>
        <end position="102"/>
    </location>
</feature>
<comment type="caution">
    <text evidence="6">The sequence shown here is derived from an EMBL/GenBank/DDBJ whole genome shotgun (WGS) entry which is preliminary data.</text>
</comment>
<keyword evidence="3" id="KW-0813">Transport</keyword>
<comment type="subcellular location">
    <subcellularLocation>
        <location evidence="1">Nucleus</location>
    </subcellularLocation>
</comment>
<dbReference type="STRING" id="2282107.A0A286UN67"/>